<protein>
    <submittedName>
        <fullName evidence="2">GNAT family N-acetyltransferase</fullName>
    </submittedName>
</protein>
<dbReference type="EMBL" id="MSCO01000001">
    <property type="protein sequence ID" value="PQJ90126.1"/>
    <property type="molecule type" value="Genomic_DNA"/>
</dbReference>
<feature type="domain" description="N-acetyltransferase" evidence="1">
    <location>
        <begin position="2"/>
        <end position="140"/>
    </location>
</feature>
<evidence type="ECO:0000259" key="1">
    <source>
        <dbReference type="PROSITE" id="PS51186"/>
    </source>
</evidence>
<proteinExistence type="predicted"/>
<gene>
    <name evidence="2" type="ORF">BTO22_04315</name>
</gene>
<dbReference type="GO" id="GO:0004343">
    <property type="term" value="F:glucosamine 6-phosphate N-acetyltransferase activity"/>
    <property type="evidence" value="ECO:0007669"/>
    <property type="project" value="TreeGrafter"/>
</dbReference>
<dbReference type="Proteomes" id="UP000239263">
    <property type="component" value="Unassembled WGS sequence"/>
</dbReference>
<dbReference type="InterPro" id="IPR000182">
    <property type="entry name" value="GNAT_dom"/>
</dbReference>
<dbReference type="SUPFAM" id="SSF55729">
    <property type="entry name" value="Acyl-CoA N-acyltransferases (Nat)"/>
    <property type="match status" value="1"/>
</dbReference>
<dbReference type="PROSITE" id="PS51186">
    <property type="entry name" value="GNAT"/>
    <property type="match status" value="1"/>
</dbReference>
<reference evidence="2 3" key="1">
    <citation type="submission" date="2016-12" db="EMBL/GenBank/DDBJ databases">
        <title>Diversity of luminous bacteria.</title>
        <authorList>
            <person name="Yoshizawa S."/>
            <person name="Kogure K."/>
        </authorList>
    </citation>
    <scope>NUCLEOTIDE SEQUENCE [LARGE SCALE GENOMIC DNA]</scope>
    <source>
        <strain evidence="2 3">ATCC 33715</strain>
    </source>
</reference>
<keyword evidence="2" id="KW-0808">Transferase</keyword>
<dbReference type="CDD" id="cd04301">
    <property type="entry name" value="NAT_SF"/>
    <property type="match status" value="1"/>
</dbReference>
<dbReference type="PANTHER" id="PTHR13355">
    <property type="entry name" value="GLUCOSAMINE 6-PHOSPHATE N-ACETYLTRANSFERASE"/>
    <property type="match status" value="1"/>
</dbReference>
<dbReference type="OrthoDB" id="9796171at2"/>
<organism evidence="2 3">
    <name type="scientific">Aliivibrio sifiae</name>
    <dbReference type="NCBI Taxonomy" id="566293"/>
    <lineage>
        <taxon>Bacteria</taxon>
        <taxon>Pseudomonadati</taxon>
        <taxon>Pseudomonadota</taxon>
        <taxon>Gammaproteobacteria</taxon>
        <taxon>Vibrionales</taxon>
        <taxon>Vibrionaceae</taxon>
        <taxon>Aliivibrio</taxon>
    </lineage>
</organism>
<dbReference type="InterPro" id="IPR039143">
    <property type="entry name" value="GNPNAT1-like"/>
</dbReference>
<sequence length="141" mass="15964">MFEVKNVEYSGESKDFIREVRDTVFIKEQQIDPEIEFDGLDDVAVHALATFEGKPVGTGRILDDGHIGRIAIVKAFRSKGLGSKIVLSLIDEAIEKGYERVYLGSQKHAIDFYTKLGFQPYGEEFIEADIPHLSMEKRLNK</sequence>
<name>A0A2S7XGF1_9GAMM</name>
<accession>A0A2S7XGF1</accession>
<evidence type="ECO:0000313" key="3">
    <source>
        <dbReference type="Proteomes" id="UP000239263"/>
    </source>
</evidence>
<dbReference type="Gene3D" id="3.40.630.30">
    <property type="match status" value="1"/>
</dbReference>
<dbReference type="InterPro" id="IPR016181">
    <property type="entry name" value="Acyl_CoA_acyltransferase"/>
</dbReference>
<evidence type="ECO:0000313" key="2">
    <source>
        <dbReference type="EMBL" id="PQJ90126.1"/>
    </source>
</evidence>
<dbReference type="AlphaFoldDB" id="A0A2S7XGF1"/>
<dbReference type="PANTHER" id="PTHR13355:SF11">
    <property type="entry name" value="GLUCOSAMINE 6-PHOSPHATE N-ACETYLTRANSFERASE"/>
    <property type="match status" value="1"/>
</dbReference>
<dbReference type="Pfam" id="PF13673">
    <property type="entry name" value="Acetyltransf_10"/>
    <property type="match status" value="1"/>
</dbReference>
<comment type="caution">
    <text evidence="2">The sequence shown here is derived from an EMBL/GenBank/DDBJ whole genome shotgun (WGS) entry which is preliminary data.</text>
</comment>
<dbReference type="RefSeq" id="WP_105055554.1">
    <property type="nucleotide sequence ID" value="NZ_CAWNRT010000001.1"/>
</dbReference>